<accession>A0A0H3I9T9</accession>
<evidence type="ECO:0000256" key="1">
    <source>
        <dbReference type="ARBA" id="ARBA00022448"/>
    </source>
</evidence>
<evidence type="ECO:0000256" key="2">
    <source>
        <dbReference type="ARBA" id="ARBA00022475"/>
    </source>
</evidence>
<proteinExistence type="predicted"/>
<dbReference type="CDD" id="cd03215">
    <property type="entry name" value="ABC_Carb_Monos_II"/>
    <property type="match status" value="1"/>
</dbReference>
<feature type="domain" description="ABC transporter" evidence="9">
    <location>
        <begin position="11"/>
        <end position="254"/>
    </location>
</feature>
<sequence length="534" mass="59051">MTTLTEPQTLIALDSVSKTFGGNRALHEVDLSLAVGEVHCLAGTNGCGKSTLIKVISGVYAPDAGSQISLFNGETAEEVQFPRLTPKQAREFGIQVIYQDLSLFPNLSVAENIAFEHNLKGLLGWYRAGTLRETALRVIGELNFDLDLDEKVSALSIAQRQQVAICRALVADARLVIMDEPTASLTRTEVNQLLRTVRYLKEKRICVVFVSHRLDEVLEISDRVTVIRDGRKIGTWPASEMDGHRLTELMTGLTLDYQRKTPTLNPDRTLLEVAGLTRAGQYHDINFTLREGEVLGLCGLLGSGRTELALSLFGMTRPDSGKIWLDSKPVTFRSHEDAIKAGIGYVSEDRLTLGLVQQQSVADNMVLTILDQLRNRFHLIDEYRKNKLIMNWIGQLGVRLADPQQAISTLSGGNQQKIVLAKWVLTQPKILILDSPTVGVDVGAKASIYALIHQLAQEGLAIILISDEVPEVYYNCDRILHFRNGAIHAEYQPEKAGTTATCRGDQCLISPFSNPKVARDGWPGYCLSLSYFSH</sequence>
<evidence type="ECO:0000256" key="7">
    <source>
        <dbReference type="ARBA" id="ARBA00022967"/>
    </source>
</evidence>
<dbReference type="InterPro" id="IPR050107">
    <property type="entry name" value="ABC_carbohydrate_import_ATPase"/>
</dbReference>
<keyword evidence="8" id="KW-0472">Membrane</keyword>
<dbReference type="AlphaFoldDB" id="A0A0H3I9T9"/>
<evidence type="ECO:0000256" key="3">
    <source>
        <dbReference type="ARBA" id="ARBA00022597"/>
    </source>
</evidence>
<dbReference type="Proteomes" id="UP000008044">
    <property type="component" value="Chromosome"/>
</dbReference>
<gene>
    <name evidence="10" type="ordered locus">W5S_3864</name>
</gene>
<keyword evidence="3" id="KW-0762">Sugar transport</keyword>
<dbReference type="STRING" id="1905730.W5S_3864"/>
<evidence type="ECO:0000259" key="9">
    <source>
        <dbReference type="PROSITE" id="PS50893"/>
    </source>
</evidence>
<dbReference type="SMART" id="SM00382">
    <property type="entry name" value="AAA"/>
    <property type="match status" value="2"/>
</dbReference>
<evidence type="ECO:0000256" key="5">
    <source>
        <dbReference type="ARBA" id="ARBA00022741"/>
    </source>
</evidence>
<dbReference type="PROSITE" id="PS00211">
    <property type="entry name" value="ABC_TRANSPORTER_1"/>
    <property type="match status" value="1"/>
</dbReference>
<evidence type="ECO:0000313" key="10">
    <source>
        <dbReference type="EMBL" id="AFI91927.1"/>
    </source>
</evidence>
<keyword evidence="7" id="KW-1278">Translocase</keyword>
<dbReference type="GO" id="GO:0005524">
    <property type="term" value="F:ATP binding"/>
    <property type="evidence" value="ECO:0007669"/>
    <property type="project" value="UniProtKB-KW"/>
</dbReference>
<dbReference type="GO" id="GO:0016887">
    <property type="term" value="F:ATP hydrolysis activity"/>
    <property type="evidence" value="ECO:0007669"/>
    <property type="project" value="InterPro"/>
</dbReference>
<dbReference type="CDD" id="cd03216">
    <property type="entry name" value="ABC_Carb_Monos_I"/>
    <property type="match status" value="1"/>
</dbReference>
<feature type="domain" description="ABC transporter" evidence="9">
    <location>
        <begin position="264"/>
        <end position="509"/>
    </location>
</feature>
<protein>
    <submittedName>
        <fullName evidence="10">Carbohydrate uptake ABC transporter 2 (CUT2) family, ATP-binding protein</fullName>
    </submittedName>
</protein>
<dbReference type="PANTHER" id="PTHR43790:SF1">
    <property type="entry name" value="XYLOSE IMPORT ATP-BINDING PROTEIN XYLG"/>
    <property type="match status" value="1"/>
</dbReference>
<dbReference type="SUPFAM" id="SSF52540">
    <property type="entry name" value="P-loop containing nucleoside triphosphate hydrolases"/>
    <property type="match status" value="2"/>
</dbReference>
<dbReference type="InterPro" id="IPR027417">
    <property type="entry name" value="P-loop_NTPase"/>
</dbReference>
<evidence type="ECO:0000256" key="4">
    <source>
        <dbReference type="ARBA" id="ARBA00022737"/>
    </source>
</evidence>
<dbReference type="PATRIC" id="fig|1166016.3.peg.3929"/>
<keyword evidence="6 10" id="KW-0067">ATP-binding</keyword>
<keyword evidence="2" id="KW-1003">Cell membrane</keyword>
<dbReference type="Pfam" id="PF00005">
    <property type="entry name" value="ABC_tran"/>
    <property type="match status" value="2"/>
</dbReference>
<evidence type="ECO:0000256" key="8">
    <source>
        <dbReference type="ARBA" id="ARBA00023136"/>
    </source>
</evidence>
<organism evidence="10 11">
    <name type="scientific">Pectobacterium parmentieri</name>
    <dbReference type="NCBI Taxonomy" id="1905730"/>
    <lineage>
        <taxon>Bacteria</taxon>
        <taxon>Pseudomonadati</taxon>
        <taxon>Pseudomonadota</taxon>
        <taxon>Gammaproteobacteria</taxon>
        <taxon>Enterobacterales</taxon>
        <taxon>Pectobacteriaceae</taxon>
        <taxon>Pectobacterium</taxon>
    </lineage>
</organism>
<dbReference type="EMBL" id="CP003415">
    <property type="protein sequence ID" value="AFI91927.1"/>
    <property type="molecule type" value="Genomic_DNA"/>
</dbReference>
<keyword evidence="4" id="KW-0677">Repeat</keyword>
<dbReference type="PANTHER" id="PTHR43790">
    <property type="entry name" value="CARBOHYDRATE TRANSPORT ATP-BINDING PROTEIN MG119-RELATED"/>
    <property type="match status" value="1"/>
</dbReference>
<name>A0A0H3I9T9_PECPM</name>
<evidence type="ECO:0000256" key="6">
    <source>
        <dbReference type="ARBA" id="ARBA00022840"/>
    </source>
</evidence>
<keyword evidence="1" id="KW-0813">Transport</keyword>
<dbReference type="InterPro" id="IPR003593">
    <property type="entry name" value="AAA+_ATPase"/>
</dbReference>
<dbReference type="InterPro" id="IPR003439">
    <property type="entry name" value="ABC_transporter-like_ATP-bd"/>
</dbReference>
<dbReference type="Gene3D" id="3.40.50.300">
    <property type="entry name" value="P-loop containing nucleotide triphosphate hydrolases"/>
    <property type="match status" value="2"/>
</dbReference>
<dbReference type="InterPro" id="IPR017871">
    <property type="entry name" value="ABC_transporter-like_CS"/>
</dbReference>
<reference evidence="10 11" key="1">
    <citation type="journal article" date="2012" name="J. Bacteriol.">
        <title>Genome sequence of Pectobacterium sp. strain SCC3193.</title>
        <authorList>
            <person name="Koskinen J.P."/>
            <person name="Laine P."/>
            <person name="Niemi O."/>
            <person name="Nykyri J."/>
            <person name="Harjunpaa H."/>
            <person name="Auvinen P."/>
            <person name="Paulin L."/>
            <person name="Pirhonen M."/>
            <person name="Palva T."/>
            <person name="Holm L."/>
        </authorList>
    </citation>
    <scope>NUCLEOTIDE SEQUENCE [LARGE SCALE GENOMIC DNA]</scope>
    <source>
        <strain evidence="10 11">SCC3193</strain>
    </source>
</reference>
<keyword evidence="5" id="KW-0547">Nucleotide-binding</keyword>
<dbReference type="HOGENOM" id="CLU_000604_92_3_6"/>
<evidence type="ECO:0000313" key="11">
    <source>
        <dbReference type="Proteomes" id="UP000008044"/>
    </source>
</evidence>
<dbReference type="PROSITE" id="PS50893">
    <property type="entry name" value="ABC_TRANSPORTER_2"/>
    <property type="match status" value="2"/>
</dbReference>
<dbReference type="KEGG" id="pec:W5S_3864"/>
<dbReference type="eggNOG" id="COG1129">
    <property type="taxonomic scope" value="Bacteria"/>
</dbReference>